<organism evidence="2 3">
    <name type="scientific">Loxostege sticticalis</name>
    <name type="common">Beet webworm moth</name>
    <dbReference type="NCBI Taxonomy" id="481309"/>
    <lineage>
        <taxon>Eukaryota</taxon>
        <taxon>Metazoa</taxon>
        <taxon>Ecdysozoa</taxon>
        <taxon>Arthropoda</taxon>
        <taxon>Hexapoda</taxon>
        <taxon>Insecta</taxon>
        <taxon>Pterygota</taxon>
        <taxon>Neoptera</taxon>
        <taxon>Endopterygota</taxon>
        <taxon>Lepidoptera</taxon>
        <taxon>Glossata</taxon>
        <taxon>Ditrysia</taxon>
        <taxon>Pyraloidea</taxon>
        <taxon>Crambidae</taxon>
        <taxon>Pyraustinae</taxon>
        <taxon>Loxostege</taxon>
    </lineage>
</organism>
<evidence type="ECO:0000259" key="1">
    <source>
        <dbReference type="PROSITE" id="PS50878"/>
    </source>
</evidence>
<dbReference type="InterPro" id="IPR005135">
    <property type="entry name" value="Endo/exonuclease/phosphatase"/>
</dbReference>
<dbReference type="EMBL" id="JBEUOH010000025">
    <property type="protein sequence ID" value="KAL0860329.1"/>
    <property type="molecule type" value="Genomic_DNA"/>
</dbReference>
<name>A0ABR3H6A6_LOXSC</name>
<dbReference type="PROSITE" id="PS50878">
    <property type="entry name" value="RT_POL"/>
    <property type="match status" value="1"/>
</dbReference>
<sequence>MNSIMDSSLYRFATYNCKNVKRSIEDVRTLCSVCDIVCLQETWLLPHDIPFISTINSGFGYTGNSAVDTSAGILRGRPYGGVAILWRHSVFPQVTVLPCENVRMCAVKINTRDRQLVVICIYMPTNSNDNLDLFRHCLSEICALVNEYGIESVFILGDFNSDPRELFYRELINYCIEQNLTCIDTEMLGIDSGNYTYISQTHGSCTWLDHCLITQSARQCVTNVHIKYDTMSSDHLPLIVECNLNILTPKMSPNMKTDKNVVWGYRNDEQIAKYTNECNKLLKIIDFPIEFASCADYFCGDSGHRHILDKMYSDIVTALRDAAMKAAAERRGAGAARAGGSRISGWNKHIAGAHRVARSKFREWVLCGRPKSGCVYNDMCESRRVFKSRLKWCQDHQEQVRMDALAERHRKGDFRGFWQSTNKINVRPGLPASVGGVSEPREIANVFRKHFTVQSPRGPAGEVLNADRRIQSVGTRFYARDVSNLIKSMTRGKSPGHDGLSIEHLLYAGPHISRILAMFYSLCVSHCYLPADFMKTVVVPIVKNKTGDLGDANNYRPISLATIAAKVFDGLLDAQINKYVALHDNQFGFRPNLSTESAILCLKHTINYYTKRKTPVFACFLDLSKAFDLVSYDVLWGKLKAINLPGELTSLLQFWYGHQQNCVRWAGAMSEQYRLQCGVRQGGLTSPTLFNIYMNDLIVALSSRHVGCHVDGVCVNNLSYADDMVLLSASVCGLRKLLKVCEEYASEHGLCYNVRKSKFMVFGAGLQFTRAVPPICLNEVPLDRVDNFKYLGHVLTTDLRDHEDMERERRSLSIRANMLARRFARCSKNVKISLFKAYCTSLYTCSLWAHYTQKSYSDLRVLYNNAFRIVVGLPRFCSASGMFAEARTDCFHTTMRKRSASLVRRVRASSNAILAMIASRLDCPYMWHCGNRHAPVQPFVRGN</sequence>
<dbReference type="SUPFAM" id="SSF56672">
    <property type="entry name" value="DNA/RNA polymerases"/>
    <property type="match status" value="1"/>
</dbReference>
<dbReference type="Pfam" id="PF00078">
    <property type="entry name" value="RVT_1"/>
    <property type="match status" value="1"/>
</dbReference>
<dbReference type="Proteomes" id="UP001549920">
    <property type="component" value="Unassembled WGS sequence"/>
</dbReference>
<comment type="caution">
    <text evidence="2">The sequence shown here is derived from an EMBL/GenBank/DDBJ whole genome shotgun (WGS) entry which is preliminary data.</text>
</comment>
<accession>A0ABR3H6A6</accession>
<dbReference type="SUPFAM" id="SSF56219">
    <property type="entry name" value="DNase I-like"/>
    <property type="match status" value="1"/>
</dbReference>
<evidence type="ECO:0000313" key="2">
    <source>
        <dbReference type="EMBL" id="KAL0860329.1"/>
    </source>
</evidence>
<feature type="domain" description="Reverse transcriptase" evidence="1">
    <location>
        <begin position="522"/>
        <end position="795"/>
    </location>
</feature>
<dbReference type="InterPro" id="IPR000477">
    <property type="entry name" value="RT_dom"/>
</dbReference>
<reference evidence="2 3" key="1">
    <citation type="submission" date="2024-06" db="EMBL/GenBank/DDBJ databases">
        <title>A chromosome-level genome assembly of beet webworm, Loxostege sticticalis.</title>
        <authorList>
            <person name="Zhang Y."/>
        </authorList>
    </citation>
    <scope>NUCLEOTIDE SEQUENCE [LARGE SCALE GENOMIC DNA]</scope>
    <source>
        <strain evidence="2">AQ026</strain>
        <tissue evidence="2">Whole body</tissue>
    </source>
</reference>
<dbReference type="PANTHER" id="PTHR47027:SF30">
    <property type="entry name" value="THAP-TYPE DOMAIN-CONTAINING PROTEIN"/>
    <property type="match status" value="1"/>
</dbReference>
<dbReference type="Pfam" id="PF03372">
    <property type="entry name" value="Exo_endo_phos"/>
    <property type="match status" value="1"/>
</dbReference>
<gene>
    <name evidence="2" type="ORF">ABMA27_009734</name>
</gene>
<proteinExistence type="predicted"/>
<dbReference type="PANTHER" id="PTHR47027">
    <property type="entry name" value="REVERSE TRANSCRIPTASE DOMAIN-CONTAINING PROTEIN"/>
    <property type="match status" value="1"/>
</dbReference>
<dbReference type="InterPro" id="IPR036691">
    <property type="entry name" value="Endo/exonu/phosph_ase_sf"/>
</dbReference>
<dbReference type="Gene3D" id="3.60.10.10">
    <property type="entry name" value="Endonuclease/exonuclease/phosphatase"/>
    <property type="match status" value="1"/>
</dbReference>
<dbReference type="InterPro" id="IPR043502">
    <property type="entry name" value="DNA/RNA_pol_sf"/>
</dbReference>
<dbReference type="CDD" id="cd01650">
    <property type="entry name" value="RT_nLTR_like"/>
    <property type="match status" value="1"/>
</dbReference>
<evidence type="ECO:0000313" key="3">
    <source>
        <dbReference type="Proteomes" id="UP001549920"/>
    </source>
</evidence>
<protein>
    <recommendedName>
        <fullName evidence="1">Reverse transcriptase domain-containing protein</fullName>
    </recommendedName>
</protein>
<keyword evidence="3" id="KW-1185">Reference proteome</keyword>